<feature type="region of interest" description="Disordered" evidence="1">
    <location>
        <begin position="1"/>
        <end position="60"/>
    </location>
</feature>
<dbReference type="Proteomes" id="UP000254925">
    <property type="component" value="Unassembled WGS sequence"/>
</dbReference>
<comment type="caution">
    <text evidence="2">The sequence shown here is derived from an EMBL/GenBank/DDBJ whole genome shotgun (WGS) entry which is preliminary data.</text>
</comment>
<organism evidence="2 3">
    <name type="scientific">Microvirga subterranea</name>
    <dbReference type="NCBI Taxonomy" id="186651"/>
    <lineage>
        <taxon>Bacteria</taxon>
        <taxon>Pseudomonadati</taxon>
        <taxon>Pseudomonadota</taxon>
        <taxon>Alphaproteobacteria</taxon>
        <taxon>Hyphomicrobiales</taxon>
        <taxon>Methylobacteriaceae</taxon>
        <taxon>Microvirga</taxon>
    </lineage>
</organism>
<name>A0A370HKY2_9HYPH</name>
<evidence type="ECO:0000313" key="3">
    <source>
        <dbReference type="Proteomes" id="UP000254925"/>
    </source>
</evidence>
<feature type="compositionally biased region" description="Pro residues" evidence="1">
    <location>
        <begin position="1"/>
        <end position="12"/>
    </location>
</feature>
<reference evidence="2 3" key="1">
    <citation type="submission" date="2018-07" db="EMBL/GenBank/DDBJ databases">
        <title>Genomic Encyclopedia of Type Strains, Phase IV (KMG-IV): sequencing the most valuable type-strain genomes for metagenomic binning, comparative biology and taxonomic classification.</title>
        <authorList>
            <person name="Goeker M."/>
        </authorList>
    </citation>
    <scope>NUCLEOTIDE SEQUENCE [LARGE SCALE GENOMIC DNA]</scope>
    <source>
        <strain evidence="2 3">DSM 14364</strain>
    </source>
</reference>
<evidence type="ECO:0000313" key="2">
    <source>
        <dbReference type="EMBL" id="RDI59178.1"/>
    </source>
</evidence>
<feature type="compositionally biased region" description="Polar residues" evidence="1">
    <location>
        <begin position="13"/>
        <end position="28"/>
    </location>
</feature>
<keyword evidence="3" id="KW-1185">Reference proteome</keyword>
<dbReference type="AlphaFoldDB" id="A0A370HKY2"/>
<protein>
    <submittedName>
        <fullName evidence="2">Uncharacterized protein</fullName>
    </submittedName>
</protein>
<evidence type="ECO:0000256" key="1">
    <source>
        <dbReference type="SAM" id="MobiDB-lite"/>
    </source>
</evidence>
<gene>
    <name evidence="2" type="ORF">DES45_10489</name>
</gene>
<sequence>MTPRQPHPPTPESAPQSAETGETQSASAPNEKPETVEEPSASEDDDRVAAYLRGPTAFTA</sequence>
<accession>A0A370HKY2</accession>
<proteinExistence type="predicted"/>
<feature type="compositionally biased region" description="Acidic residues" evidence="1">
    <location>
        <begin position="36"/>
        <end position="46"/>
    </location>
</feature>
<dbReference type="EMBL" id="QQBB01000004">
    <property type="protein sequence ID" value="RDI59178.1"/>
    <property type="molecule type" value="Genomic_DNA"/>
</dbReference>
<dbReference type="RefSeq" id="WP_114770079.1">
    <property type="nucleotide sequence ID" value="NZ_QQBB01000004.1"/>
</dbReference>